<comment type="caution">
    <text evidence="1">The sequence shown here is derived from an EMBL/GenBank/DDBJ whole genome shotgun (WGS) entry which is preliminary data.</text>
</comment>
<organism evidence="1">
    <name type="scientific">marine sediment metagenome</name>
    <dbReference type="NCBI Taxonomy" id="412755"/>
    <lineage>
        <taxon>unclassified sequences</taxon>
        <taxon>metagenomes</taxon>
        <taxon>ecological metagenomes</taxon>
    </lineage>
</organism>
<dbReference type="EMBL" id="BARW01038027">
    <property type="protein sequence ID" value="GAJ19899.1"/>
    <property type="molecule type" value="Genomic_DNA"/>
</dbReference>
<proteinExistence type="predicted"/>
<dbReference type="AlphaFoldDB" id="X1UQX9"/>
<dbReference type="SUPFAM" id="SSF102114">
    <property type="entry name" value="Radical SAM enzymes"/>
    <property type="match status" value="1"/>
</dbReference>
<gene>
    <name evidence="1" type="ORF">S12H4_58513</name>
</gene>
<dbReference type="InterPro" id="IPR058240">
    <property type="entry name" value="rSAM_sf"/>
</dbReference>
<accession>X1UQX9</accession>
<evidence type="ECO:0008006" key="2">
    <source>
        <dbReference type="Google" id="ProtNLM"/>
    </source>
</evidence>
<feature type="non-terminal residue" evidence="1">
    <location>
        <position position="103"/>
    </location>
</feature>
<reference evidence="1" key="1">
    <citation type="journal article" date="2014" name="Front. Microbiol.">
        <title>High frequency of phylogenetically diverse reductive dehalogenase-homologous genes in deep subseafloor sedimentary metagenomes.</title>
        <authorList>
            <person name="Kawai M."/>
            <person name="Futagami T."/>
            <person name="Toyoda A."/>
            <person name="Takaki Y."/>
            <person name="Nishi S."/>
            <person name="Hori S."/>
            <person name="Arai W."/>
            <person name="Tsubouchi T."/>
            <person name="Morono Y."/>
            <person name="Uchiyama I."/>
            <person name="Ito T."/>
            <person name="Fujiyama A."/>
            <person name="Inagaki F."/>
            <person name="Takami H."/>
        </authorList>
    </citation>
    <scope>NUCLEOTIDE SEQUENCE</scope>
    <source>
        <strain evidence="1">Expedition CK06-06</strain>
    </source>
</reference>
<evidence type="ECO:0000313" key="1">
    <source>
        <dbReference type="EMBL" id="GAJ19899.1"/>
    </source>
</evidence>
<sequence length="103" mass="11365">MLGTYRQQHKKEDIASSVALCRKNKIAVMIDLLLGGPGETPETVQETIDFMKKINPDCAGAVLGVRIYPGTTMETIAAQELDAGRDYNIRRKYTGPIDLLKPT</sequence>
<name>X1UQX9_9ZZZZ</name>
<dbReference type="Gene3D" id="3.30.750.200">
    <property type="match status" value="1"/>
</dbReference>
<protein>
    <recommendedName>
        <fullName evidence="2">Radical SAM core domain-containing protein</fullName>
    </recommendedName>
</protein>